<dbReference type="GO" id="GO:0009099">
    <property type="term" value="P:L-valine biosynthetic process"/>
    <property type="evidence" value="ECO:0007669"/>
    <property type="project" value="TreeGrafter"/>
</dbReference>
<dbReference type="GO" id="GO:0009097">
    <property type="term" value="P:isoleucine biosynthetic process"/>
    <property type="evidence" value="ECO:0007669"/>
    <property type="project" value="TreeGrafter"/>
</dbReference>
<dbReference type="Pfam" id="PF02776">
    <property type="entry name" value="TPP_enzyme_N"/>
    <property type="match status" value="1"/>
</dbReference>
<dbReference type="SUPFAM" id="SSF52467">
    <property type="entry name" value="DHS-like NAD/FAD-binding domain"/>
    <property type="match status" value="1"/>
</dbReference>
<evidence type="ECO:0000256" key="3">
    <source>
        <dbReference type="RuleBase" id="RU362132"/>
    </source>
</evidence>
<dbReference type="GO" id="GO:0003984">
    <property type="term" value="F:acetolactate synthase activity"/>
    <property type="evidence" value="ECO:0007669"/>
    <property type="project" value="TreeGrafter"/>
</dbReference>
<dbReference type="GO" id="GO:0030976">
    <property type="term" value="F:thiamine pyrophosphate binding"/>
    <property type="evidence" value="ECO:0007669"/>
    <property type="project" value="InterPro"/>
</dbReference>
<dbReference type="InterPro" id="IPR045229">
    <property type="entry name" value="TPP_enz"/>
</dbReference>
<dbReference type="Gene3D" id="3.40.50.1220">
    <property type="entry name" value="TPP-binding domain"/>
    <property type="match status" value="1"/>
</dbReference>
<protein>
    <submittedName>
        <fullName evidence="7">Thiamine pyrophosphate-binding protein</fullName>
    </submittedName>
</protein>
<name>A0A6G7XDJ3_9MICO</name>
<dbReference type="Gene3D" id="3.40.50.970">
    <property type="match status" value="2"/>
</dbReference>
<dbReference type="InterPro" id="IPR029061">
    <property type="entry name" value="THDP-binding"/>
</dbReference>
<dbReference type="KEGG" id="lvi:G7068_04615"/>
<dbReference type="RefSeq" id="WP_166289567.1">
    <property type="nucleotide sequence ID" value="NZ_CP049863.1"/>
</dbReference>
<keyword evidence="8" id="KW-1185">Reference proteome</keyword>
<dbReference type="Proteomes" id="UP000502677">
    <property type="component" value="Chromosome"/>
</dbReference>
<evidence type="ECO:0000256" key="1">
    <source>
        <dbReference type="ARBA" id="ARBA00007812"/>
    </source>
</evidence>
<dbReference type="InterPro" id="IPR011766">
    <property type="entry name" value="TPP_enzyme_TPP-bd"/>
</dbReference>
<dbReference type="GO" id="GO:0050660">
    <property type="term" value="F:flavin adenine dinucleotide binding"/>
    <property type="evidence" value="ECO:0007669"/>
    <property type="project" value="TreeGrafter"/>
</dbReference>
<evidence type="ECO:0000259" key="4">
    <source>
        <dbReference type="Pfam" id="PF00205"/>
    </source>
</evidence>
<feature type="domain" description="Thiamine pyrophosphate enzyme TPP-binding" evidence="5">
    <location>
        <begin position="436"/>
        <end position="570"/>
    </location>
</feature>
<feature type="domain" description="Thiamine pyrophosphate enzyme N-terminal TPP-binding" evidence="6">
    <location>
        <begin position="7"/>
        <end position="106"/>
    </location>
</feature>
<dbReference type="GO" id="GO:0005948">
    <property type="term" value="C:acetolactate synthase complex"/>
    <property type="evidence" value="ECO:0007669"/>
    <property type="project" value="TreeGrafter"/>
</dbReference>
<dbReference type="CDD" id="cd00568">
    <property type="entry name" value="TPP_enzymes"/>
    <property type="match status" value="1"/>
</dbReference>
<dbReference type="PANTHER" id="PTHR18968:SF13">
    <property type="entry name" value="ACETOLACTATE SYNTHASE CATALYTIC SUBUNIT, MITOCHONDRIAL"/>
    <property type="match status" value="1"/>
</dbReference>
<feature type="domain" description="Thiamine pyrophosphate enzyme central" evidence="4">
    <location>
        <begin position="232"/>
        <end position="366"/>
    </location>
</feature>
<dbReference type="CDD" id="cd07035">
    <property type="entry name" value="TPP_PYR_POX_like"/>
    <property type="match status" value="1"/>
</dbReference>
<dbReference type="InterPro" id="IPR012001">
    <property type="entry name" value="Thiamin_PyroP_enz_TPP-bd_dom"/>
</dbReference>
<dbReference type="AlphaFoldDB" id="A0A6G7XDJ3"/>
<dbReference type="InterPro" id="IPR012000">
    <property type="entry name" value="Thiamin_PyroP_enz_cen_dom"/>
</dbReference>
<dbReference type="PANTHER" id="PTHR18968">
    <property type="entry name" value="THIAMINE PYROPHOSPHATE ENZYMES"/>
    <property type="match status" value="1"/>
</dbReference>
<dbReference type="Pfam" id="PF00205">
    <property type="entry name" value="TPP_enzyme_M"/>
    <property type="match status" value="1"/>
</dbReference>
<evidence type="ECO:0000313" key="7">
    <source>
        <dbReference type="EMBL" id="QIK62572.1"/>
    </source>
</evidence>
<proteinExistence type="inferred from homology"/>
<dbReference type="EMBL" id="CP049863">
    <property type="protein sequence ID" value="QIK62572.1"/>
    <property type="molecule type" value="Genomic_DNA"/>
</dbReference>
<dbReference type="Pfam" id="PF02775">
    <property type="entry name" value="TPP_enzyme_C"/>
    <property type="match status" value="1"/>
</dbReference>
<organism evidence="7 8">
    <name type="scientific">Leucobacter viscericola</name>
    <dbReference type="NCBI Taxonomy" id="2714935"/>
    <lineage>
        <taxon>Bacteria</taxon>
        <taxon>Bacillati</taxon>
        <taxon>Actinomycetota</taxon>
        <taxon>Actinomycetes</taxon>
        <taxon>Micrococcales</taxon>
        <taxon>Microbacteriaceae</taxon>
        <taxon>Leucobacter</taxon>
    </lineage>
</organism>
<sequence>MSTPSTLTFALAQALARHTKRSFGLMGNGNAHLIEHLAEAGVSYTAVRHEAGTVAAADAFTRVSGQLAIATTTYGAGFTNTLTALAEAAQARTPMLVVVGEAPSDGPRPWDVDQELLAAAIGVRTHMLSVTNIDRTVDRAVSYALRRRRPVVLGIPYDLVSAEVVTPVVTTGAISTAGSGDASTQGGIDLNDPATMAALSASVADIPNPVAPAATATPRTPRPSGVAGHQLKSAITALKEAERPLILAGRGAHISGASAELNELADTLGAVTATTALARGIFSAEQYDLGITGGFGQDRAMAVITEADVVVVVGASLNQFTMRFGDLFGPGTTVIRIDDDQVNPPKSKTPITHILLQGDAKELLGSLLDPLTESDVASSGWRERVAGLEPGGALRTRSNGLEQHPDGLCADGRLDPRSVATRIGELLPADRHVTTDGGHFIGWANMYWPVASPERMIMVGTAYQTIGLGFPTIAGVAAAAAGTTVVLSTGDGGGLMALADLETAIRTAPSCVIVVWNDGAYGAEVHLYGAMGLDEAPMLIPDVDFAGMASALGARGVAVRSLADLDALEEWVGSGSSGTILLDCRISRSVVAEYQREIQRVNGVEVSGPDAETESETE</sequence>
<keyword evidence="2 3" id="KW-0786">Thiamine pyrophosphate</keyword>
<dbReference type="InterPro" id="IPR029035">
    <property type="entry name" value="DHS-like_NAD/FAD-binding_dom"/>
</dbReference>
<evidence type="ECO:0000313" key="8">
    <source>
        <dbReference type="Proteomes" id="UP000502677"/>
    </source>
</evidence>
<reference evidence="7 8" key="1">
    <citation type="submission" date="2020-03" db="EMBL/GenBank/DDBJ databases">
        <title>Leucobacter sp. nov., isolated from beetles.</title>
        <authorList>
            <person name="Hyun D.-W."/>
            <person name="Bae J.-W."/>
        </authorList>
    </citation>
    <scope>NUCLEOTIDE SEQUENCE [LARGE SCALE GENOMIC DNA]</scope>
    <source>
        <strain evidence="7 8">HDW9C</strain>
    </source>
</reference>
<gene>
    <name evidence="7" type="ORF">G7068_04615</name>
</gene>
<dbReference type="SUPFAM" id="SSF52518">
    <property type="entry name" value="Thiamin diphosphate-binding fold (THDP-binding)"/>
    <property type="match status" value="2"/>
</dbReference>
<dbReference type="GO" id="GO:0000287">
    <property type="term" value="F:magnesium ion binding"/>
    <property type="evidence" value="ECO:0007669"/>
    <property type="project" value="InterPro"/>
</dbReference>
<evidence type="ECO:0000259" key="5">
    <source>
        <dbReference type="Pfam" id="PF02775"/>
    </source>
</evidence>
<accession>A0A6G7XDJ3</accession>
<evidence type="ECO:0000259" key="6">
    <source>
        <dbReference type="Pfam" id="PF02776"/>
    </source>
</evidence>
<comment type="similarity">
    <text evidence="1 3">Belongs to the TPP enzyme family.</text>
</comment>
<evidence type="ECO:0000256" key="2">
    <source>
        <dbReference type="ARBA" id="ARBA00023052"/>
    </source>
</evidence>